<evidence type="ECO:0000313" key="2">
    <source>
        <dbReference type="EMBL" id="EMS47325.1"/>
    </source>
</evidence>
<dbReference type="AlphaFoldDB" id="M7Z4L7"/>
<dbReference type="STRING" id="4572.M7Z4L7"/>
<protein>
    <submittedName>
        <fullName evidence="2">Uncharacterized protein</fullName>
    </submittedName>
</protein>
<feature type="compositionally biased region" description="Basic and acidic residues" evidence="1">
    <location>
        <begin position="66"/>
        <end position="76"/>
    </location>
</feature>
<feature type="compositionally biased region" description="Basic and acidic residues" evidence="1">
    <location>
        <begin position="40"/>
        <end position="58"/>
    </location>
</feature>
<gene>
    <name evidence="2" type="ORF">TRIUR3_20786</name>
</gene>
<proteinExistence type="predicted"/>
<dbReference type="EMBL" id="KD262419">
    <property type="protein sequence ID" value="EMS47325.1"/>
    <property type="molecule type" value="Genomic_DNA"/>
</dbReference>
<accession>M7Z4L7</accession>
<sequence length="246" mass="26155">MEAMQVGREASLGKGRAGVEEAGGFTGRRGGVRTQQGDRAQGEDGGHGAQARRKEMVREPCPGHARYVEGKGEGRKGLTSGPVHAKVICRRPELPFRGLAIFSSPADVIAFEDEDDGGGCALPVGGFHHYLQVGTGARASTSVCPRSSELRQAGAHPPLHPDAGCVDLIPLPQEIEGPLDWDTGEMEGNFSADQRAKVVVVLYMVPGDLNGQFHAEKMGYHEMVLLRPPRGVVEESDDLSSQQPGA</sequence>
<feature type="region of interest" description="Disordered" evidence="1">
    <location>
        <begin position="1"/>
        <end position="79"/>
    </location>
</feature>
<name>M7Z4L7_TRIUA</name>
<evidence type="ECO:0000256" key="1">
    <source>
        <dbReference type="SAM" id="MobiDB-lite"/>
    </source>
</evidence>
<reference evidence="2" key="1">
    <citation type="journal article" date="2013" name="Nature">
        <title>Draft genome of the wheat A-genome progenitor Triticum urartu.</title>
        <authorList>
            <person name="Ling H.Q."/>
            <person name="Zhao S."/>
            <person name="Liu D."/>
            <person name="Wang J."/>
            <person name="Sun H."/>
            <person name="Zhang C."/>
            <person name="Fan H."/>
            <person name="Li D."/>
            <person name="Dong L."/>
            <person name="Tao Y."/>
            <person name="Gao C."/>
            <person name="Wu H."/>
            <person name="Li Y."/>
            <person name="Cui Y."/>
            <person name="Guo X."/>
            <person name="Zheng S."/>
            <person name="Wang B."/>
            <person name="Yu K."/>
            <person name="Liang Q."/>
            <person name="Yang W."/>
            <person name="Lou X."/>
            <person name="Chen J."/>
            <person name="Feng M."/>
            <person name="Jian J."/>
            <person name="Zhang X."/>
            <person name="Luo G."/>
            <person name="Jiang Y."/>
            <person name="Liu J."/>
            <person name="Wang Z."/>
            <person name="Sha Y."/>
            <person name="Zhang B."/>
            <person name="Wu H."/>
            <person name="Tang D."/>
            <person name="Shen Q."/>
            <person name="Xue P."/>
            <person name="Zou S."/>
            <person name="Wang X."/>
            <person name="Liu X."/>
            <person name="Wang F."/>
            <person name="Yang Y."/>
            <person name="An X."/>
            <person name="Dong Z."/>
            <person name="Zhang K."/>
            <person name="Zhang X."/>
            <person name="Luo M.C."/>
            <person name="Dvorak J."/>
            <person name="Tong Y."/>
            <person name="Wang J."/>
            <person name="Yang H."/>
            <person name="Li Z."/>
            <person name="Wang D."/>
            <person name="Zhang A."/>
            <person name="Wang J."/>
        </authorList>
    </citation>
    <scope>NUCLEOTIDE SEQUENCE</scope>
</reference>
<organism evidence="2">
    <name type="scientific">Triticum urartu</name>
    <name type="common">Red wild einkorn</name>
    <name type="synonym">Crithodium urartu</name>
    <dbReference type="NCBI Taxonomy" id="4572"/>
    <lineage>
        <taxon>Eukaryota</taxon>
        <taxon>Viridiplantae</taxon>
        <taxon>Streptophyta</taxon>
        <taxon>Embryophyta</taxon>
        <taxon>Tracheophyta</taxon>
        <taxon>Spermatophyta</taxon>
        <taxon>Magnoliopsida</taxon>
        <taxon>Liliopsida</taxon>
        <taxon>Poales</taxon>
        <taxon>Poaceae</taxon>
        <taxon>BOP clade</taxon>
        <taxon>Pooideae</taxon>
        <taxon>Triticodae</taxon>
        <taxon>Triticeae</taxon>
        <taxon>Triticinae</taxon>
        <taxon>Triticum</taxon>
    </lineage>
</organism>